<dbReference type="PANTHER" id="PTHR12266">
    <property type="entry name" value="NA+/CA2+ K+ INDEPENDENT EXCHANGER"/>
    <property type="match status" value="1"/>
</dbReference>
<dbReference type="GO" id="GO:0006874">
    <property type="term" value="P:intracellular calcium ion homeostasis"/>
    <property type="evidence" value="ECO:0007669"/>
    <property type="project" value="TreeGrafter"/>
</dbReference>
<protein>
    <submittedName>
        <fullName evidence="5">PBPe domain-containing protein</fullName>
    </submittedName>
</protein>
<feature type="region of interest" description="Disordered" evidence="2">
    <location>
        <begin position="311"/>
        <end position="335"/>
    </location>
</feature>
<keyword evidence="4" id="KW-1185">Reference proteome</keyword>
<proteinExistence type="predicted"/>
<evidence type="ECO:0000256" key="3">
    <source>
        <dbReference type="SAM" id="Phobius"/>
    </source>
</evidence>
<feature type="compositionally biased region" description="Basic residues" evidence="2">
    <location>
        <begin position="246"/>
        <end position="256"/>
    </location>
</feature>
<organism evidence="4 5">
    <name type="scientific">Macrostomum lignano</name>
    <dbReference type="NCBI Taxonomy" id="282301"/>
    <lineage>
        <taxon>Eukaryota</taxon>
        <taxon>Metazoa</taxon>
        <taxon>Spiralia</taxon>
        <taxon>Lophotrochozoa</taxon>
        <taxon>Platyhelminthes</taxon>
        <taxon>Rhabditophora</taxon>
        <taxon>Macrostomorpha</taxon>
        <taxon>Macrostomida</taxon>
        <taxon>Macrostomidae</taxon>
        <taxon>Macrostomum</taxon>
    </lineage>
</organism>
<evidence type="ECO:0000256" key="1">
    <source>
        <dbReference type="ARBA" id="ARBA00022448"/>
    </source>
</evidence>
<accession>A0A1I8FN97</accession>
<dbReference type="GO" id="GO:0016020">
    <property type="term" value="C:membrane"/>
    <property type="evidence" value="ECO:0007669"/>
    <property type="project" value="TreeGrafter"/>
</dbReference>
<sequence>VSYADSLSPGPAVLVDAQPRGEGRPALSWNARPRHYFAAQFCALSLTRVVISHSAGPVPAAPSTHDVTARTGRHLAADLPPRYWRSPTPQARCQFVRSAEAAATWGQAPVPGLPAPAIWLRCPPYLLTLRHYGPDNLLRARRSRVMSDNLTPATTSAGVTLLAFGNAPPTIFSSLGRPCCSPDSGDASLALAPCLALAVLCTTVVAGASCPPPHQPGPSAVCFLGLLPGIRTSVTLVSRGSFAATPRRRHGHKGRHPHGEPRIGSSTRQRIMLTARQAGSYRRAAPLLPILRCRRACKAVGWRQRSAASAARQRRPAVHRTTSTAPSCDIDEDEDDVENVAEFRGGRADALSADVAVSRSLQSVDLATPPSASPPPAPPWLRCGGGGFSADSSLLVQLARRLAPIDLVAWREGGLAARLLELAKAPCLLPLSLAVPVVDDDQPLRGWCRPLNCLQLAVGPLVCLLASGLYSVPVPTADSQVLLLYILRSRAGRHRHLWPCANLRQTGRLCGMTAWLALGFITAVLIIYLVANEVVALLQAFGVLFERARRRPWG</sequence>
<evidence type="ECO:0000313" key="4">
    <source>
        <dbReference type="Proteomes" id="UP000095280"/>
    </source>
</evidence>
<evidence type="ECO:0000313" key="5">
    <source>
        <dbReference type="WBParaSite" id="maker-unitig_39878-snap-gene-0.1-mRNA-1"/>
    </source>
</evidence>
<feature type="region of interest" description="Disordered" evidence="2">
    <location>
        <begin position="242"/>
        <end position="268"/>
    </location>
</feature>
<name>A0A1I8FN97_9PLAT</name>
<feature type="region of interest" description="Disordered" evidence="2">
    <location>
        <begin position="1"/>
        <end position="21"/>
    </location>
</feature>
<dbReference type="WBParaSite" id="maker-unitig_39878-snap-gene-0.1-mRNA-1">
    <property type="protein sequence ID" value="maker-unitig_39878-snap-gene-0.1-mRNA-1"/>
    <property type="gene ID" value="maker-unitig_39878-snap-gene-0.1"/>
</dbReference>
<reference evidence="5" key="1">
    <citation type="submission" date="2016-11" db="UniProtKB">
        <authorList>
            <consortium name="WormBaseParasite"/>
        </authorList>
    </citation>
    <scope>IDENTIFICATION</scope>
</reference>
<keyword evidence="3" id="KW-0472">Membrane</keyword>
<evidence type="ECO:0000256" key="2">
    <source>
        <dbReference type="SAM" id="MobiDB-lite"/>
    </source>
</evidence>
<feature type="transmembrane region" description="Helical" evidence="3">
    <location>
        <begin position="514"/>
        <end position="545"/>
    </location>
</feature>
<dbReference type="InterPro" id="IPR051359">
    <property type="entry name" value="CaCA_antiporter"/>
</dbReference>
<keyword evidence="1" id="KW-0813">Transport</keyword>
<dbReference type="AlphaFoldDB" id="A0A1I8FN97"/>
<dbReference type="Proteomes" id="UP000095280">
    <property type="component" value="Unplaced"/>
</dbReference>
<keyword evidence="3" id="KW-1133">Transmembrane helix</keyword>
<dbReference type="PANTHER" id="PTHR12266:SF0">
    <property type="entry name" value="MITOCHONDRIAL SODIUM_CALCIUM EXCHANGER PROTEIN"/>
    <property type="match status" value="1"/>
</dbReference>
<keyword evidence="3" id="KW-0812">Transmembrane</keyword>
<dbReference type="GO" id="GO:0005432">
    <property type="term" value="F:calcium:sodium antiporter activity"/>
    <property type="evidence" value="ECO:0007669"/>
    <property type="project" value="TreeGrafter"/>
</dbReference>